<dbReference type="EMBL" id="JAACJO010000001">
    <property type="protein sequence ID" value="KAF5363261.1"/>
    <property type="molecule type" value="Genomic_DNA"/>
</dbReference>
<dbReference type="PANTHER" id="PTHR45033:SF2">
    <property type="entry name" value="ZINC-TYPE ALCOHOL DEHYDROGENASE-LIKE PROTEIN C1773.06C"/>
    <property type="match status" value="1"/>
</dbReference>
<reference evidence="2 3" key="1">
    <citation type="journal article" date="2020" name="ISME J.">
        <title>Uncovering the hidden diversity of litter-decomposition mechanisms in mushroom-forming fungi.</title>
        <authorList>
            <person name="Floudas D."/>
            <person name="Bentzer J."/>
            <person name="Ahren D."/>
            <person name="Johansson T."/>
            <person name="Persson P."/>
            <person name="Tunlid A."/>
        </authorList>
    </citation>
    <scope>NUCLEOTIDE SEQUENCE [LARGE SCALE GENOMIC DNA]</scope>
    <source>
        <strain evidence="2 3">CBS 146.42</strain>
    </source>
</reference>
<dbReference type="InterPro" id="IPR020843">
    <property type="entry name" value="ER"/>
</dbReference>
<dbReference type="SMART" id="SM00829">
    <property type="entry name" value="PKS_ER"/>
    <property type="match status" value="1"/>
</dbReference>
<dbReference type="Pfam" id="PF00107">
    <property type="entry name" value="ADH_zinc_N"/>
    <property type="match status" value="1"/>
</dbReference>
<protein>
    <recommendedName>
        <fullName evidence="1">Enoyl reductase (ER) domain-containing protein</fullName>
    </recommendedName>
</protein>
<evidence type="ECO:0000259" key="1">
    <source>
        <dbReference type="SMART" id="SM00829"/>
    </source>
</evidence>
<organism evidence="2 3">
    <name type="scientific">Leucocoprinus leucothites</name>
    <dbReference type="NCBI Taxonomy" id="201217"/>
    <lineage>
        <taxon>Eukaryota</taxon>
        <taxon>Fungi</taxon>
        <taxon>Dikarya</taxon>
        <taxon>Basidiomycota</taxon>
        <taxon>Agaricomycotina</taxon>
        <taxon>Agaricomycetes</taxon>
        <taxon>Agaricomycetidae</taxon>
        <taxon>Agaricales</taxon>
        <taxon>Agaricineae</taxon>
        <taxon>Agaricaceae</taxon>
        <taxon>Leucocoprinus</taxon>
    </lineage>
</organism>
<name>A0A8H5LN31_9AGAR</name>
<keyword evidence="3" id="KW-1185">Reference proteome</keyword>
<dbReference type="InterPro" id="IPR011032">
    <property type="entry name" value="GroES-like_sf"/>
</dbReference>
<dbReference type="SUPFAM" id="SSF50129">
    <property type="entry name" value="GroES-like"/>
    <property type="match status" value="1"/>
</dbReference>
<evidence type="ECO:0000313" key="3">
    <source>
        <dbReference type="Proteomes" id="UP000559027"/>
    </source>
</evidence>
<dbReference type="GO" id="GO:0016491">
    <property type="term" value="F:oxidoreductase activity"/>
    <property type="evidence" value="ECO:0007669"/>
    <property type="project" value="InterPro"/>
</dbReference>
<dbReference type="InterPro" id="IPR013149">
    <property type="entry name" value="ADH-like_C"/>
</dbReference>
<dbReference type="Pfam" id="PF08240">
    <property type="entry name" value="ADH_N"/>
    <property type="match status" value="1"/>
</dbReference>
<dbReference type="CDD" id="cd08276">
    <property type="entry name" value="MDR7"/>
    <property type="match status" value="1"/>
</dbReference>
<dbReference type="SUPFAM" id="SSF51735">
    <property type="entry name" value="NAD(P)-binding Rossmann-fold domains"/>
    <property type="match status" value="1"/>
</dbReference>
<accession>A0A8H5LN31</accession>
<dbReference type="AlphaFoldDB" id="A0A8H5LN31"/>
<dbReference type="Proteomes" id="UP000559027">
    <property type="component" value="Unassembled WGS sequence"/>
</dbReference>
<dbReference type="Gene3D" id="3.40.50.720">
    <property type="entry name" value="NAD(P)-binding Rossmann-like Domain"/>
    <property type="match status" value="1"/>
</dbReference>
<dbReference type="InterPro" id="IPR052711">
    <property type="entry name" value="Zinc_ADH-like"/>
</dbReference>
<dbReference type="InterPro" id="IPR013154">
    <property type="entry name" value="ADH-like_N"/>
</dbReference>
<feature type="domain" description="Enoyl reductase (ER)" evidence="1">
    <location>
        <begin position="16"/>
        <end position="346"/>
    </location>
</feature>
<dbReference type="Gene3D" id="3.90.180.10">
    <property type="entry name" value="Medium-chain alcohol dehydrogenases, catalytic domain"/>
    <property type="match status" value="1"/>
</dbReference>
<proteinExistence type="predicted"/>
<gene>
    <name evidence="2" type="ORF">D9756_000223</name>
</gene>
<evidence type="ECO:0000313" key="2">
    <source>
        <dbReference type="EMBL" id="KAF5363261.1"/>
    </source>
</evidence>
<sequence>MSLPQITREYSLPSFGSYKNLVVNERPVNPPRPHEVLVKVRAVSLNFRDYAVASGFYAQTGVQTPDNLVPCSDMAGEVVALGEGVKEWKVGDRVCANFVADHVYGDTNYEIQQSSMGGQAHGTLTQYRAFASHSLVKFPDSWSYEEASTLPCAALTAYNALNGPRRVKAGDYVLLLGTGGVSIFGLQFALASGAIVIVTSSSDEKLKIASNLGAQYVINYKNTPEWDEEVLKITNGVGVDHVLEVGGDGTLSRSINSVRMAGYVHVIGFVSKGTGDMSIVGRTIRKGILLRGIQIGSVEQFREMVRLIIANPDQTKPIIDKVFSFDEVIDAFAHLESQRHVGKIVIKIA</sequence>
<comment type="caution">
    <text evidence="2">The sequence shown here is derived from an EMBL/GenBank/DDBJ whole genome shotgun (WGS) entry which is preliminary data.</text>
</comment>
<dbReference type="InterPro" id="IPR036291">
    <property type="entry name" value="NAD(P)-bd_dom_sf"/>
</dbReference>
<dbReference type="PANTHER" id="PTHR45033">
    <property type="match status" value="1"/>
</dbReference>
<dbReference type="OrthoDB" id="9930022at2759"/>